<keyword evidence="2" id="KW-0285">Flavoprotein</keyword>
<dbReference type="EMBL" id="FTOA01000005">
    <property type="protein sequence ID" value="SIT02269.1"/>
    <property type="molecule type" value="Genomic_DNA"/>
</dbReference>
<evidence type="ECO:0000259" key="4">
    <source>
        <dbReference type="Pfam" id="PF01266"/>
    </source>
</evidence>
<evidence type="ECO:0000256" key="2">
    <source>
        <dbReference type="ARBA" id="ARBA00022827"/>
    </source>
</evidence>
<evidence type="ECO:0000256" key="3">
    <source>
        <dbReference type="ARBA" id="ARBA00023002"/>
    </source>
</evidence>
<dbReference type="InterPro" id="IPR012831">
    <property type="entry name" value="CobZ"/>
</dbReference>
<dbReference type="Gene3D" id="3.50.50.60">
    <property type="entry name" value="FAD/NAD(P)-binding domain"/>
    <property type="match status" value="1"/>
</dbReference>
<reference evidence="5 6" key="1">
    <citation type="submission" date="2017-01" db="EMBL/GenBank/DDBJ databases">
        <authorList>
            <person name="Mah S.A."/>
            <person name="Swanson W.J."/>
            <person name="Moy G.W."/>
            <person name="Vacquier V.D."/>
        </authorList>
    </citation>
    <scope>NUCLEOTIDE SEQUENCE [LARGE SCALE GENOMIC DNA]</scope>
    <source>
        <strain evidence="5 6">DSM 11589</strain>
    </source>
</reference>
<dbReference type="PANTHER" id="PTHR43400:SF7">
    <property type="entry name" value="FAD-DEPENDENT OXIDOREDUCTASE 2 FAD BINDING DOMAIN-CONTAINING PROTEIN"/>
    <property type="match status" value="1"/>
</dbReference>
<dbReference type="OrthoDB" id="3178130at2"/>
<dbReference type="STRING" id="80876.SAMN05421779_105387"/>
<dbReference type="InterPro" id="IPR006076">
    <property type="entry name" value="FAD-dep_OxRdtase"/>
</dbReference>
<dbReference type="GO" id="GO:0016491">
    <property type="term" value="F:oxidoreductase activity"/>
    <property type="evidence" value="ECO:0007669"/>
    <property type="project" value="UniProtKB-KW"/>
</dbReference>
<dbReference type="AlphaFoldDB" id="A0A1N7NVM2"/>
<protein>
    <submittedName>
        <fullName evidence="5">Tricarballylate dehydrogenase</fullName>
    </submittedName>
</protein>
<gene>
    <name evidence="5" type="ORF">SAMN05421779_105387</name>
</gene>
<comment type="cofactor">
    <cofactor evidence="1">
        <name>FAD</name>
        <dbReference type="ChEBI" id="CHEBI:57692"/>
    </cofactor>
</comment>
<keyword evidence="3" id="KW-0560">Oxidoreductase</keyword>
<dbReference type="InterPro" id="IPR050315">
    <property type="entry name" value="FAD-oxidoreductase_2"/>
</dbReference>
<dbReference type="SUPFAM" id="SSF51905">
    <property type="entry name" value="FAD/NAD(P)-binding domain"/>
    <property type="match status" value="1"/>
</dbReference>
<evidence type="ECO:0000313" key="6">
    <source>
        <dbReference type="Proteomes" id="UP000185678"/>
    </source>
</evidence>
<dbReference type="RefSeq" id="WP_076401276.1">
    <property type="nucleotide sequence ID" value="NZ_FTOA01000005.1"/>
</dbReference>
<dbReference type="InterPro" id="IPR027477">
    <property type="entry name" value="Succ_DH/fumarate_Rdtase_cat_sf"/>
</dbReference>
<dbReference type="NCBIfam" id="TIGR02485">
    <property type="entry name" value="CobZ_N-term"/>
    <property type="match status" value="1"/>
</dbReference>
<keyword evidence="2" id="KW-0274">FAD</keyword>
<feature type="domain" description="FAD dependent oxidoreductase" evidence="4">
    <location>
        <begin position="5"/>
        <end position="175"/>
    </location>
</feature>
<organism evidence="5 6">
    <name type="scientific">Insolitispirillum peregrinum</name>
    <dbReference type="NCBI Taxonomy" id="80876"/>
    <lineage>
        <taxon>Bacteria</taxon>
        <taxon>Pseudomonadati</taxon>
        <taxon>Pseudomonadota</taxon>
        <taxon>Alphaproteobacteria</taxon>
        <taxon>Rhodospirillales</taxon>
        <taxon>Novispirillaceae</taxon>
        <taxon>Insolitispirillum</taxon>
    </lineage>
</organism>
<dbReference type="InterPro" id="IPR036188">
    <property type="entry name" value="FAD/NAD-bd_sf"/>
</dbReference>
<proteinExistence type="predicted"/>
<name>A0A1N7NVM2_9PROT</name>
<keyword evidence="6" id="KW-1185">Reference proteome</keyword>
<dbReference type="Proteomes" id="UP000185678">
    <property type="component" value="Unassembled WGS sequence"/>
</dbReference>
<dbReference type="Pfam" id="PF01266">
    <property type="entry name" value="DAO"/>
    <property type="match status" value="1"/>
</dbReference>
<dbReference type="PANTHER" id="PTHR43400">
    <property type="entry name" value="FUMARATE REDUCTASE"/>
    <property type="match status" value="1"/>
</dbReference>
<evidence type="ECO:0000313" key="5">
    <source>
        <dbReference type="EMBL" id="SIT02269.1"/>
    </source>
</evidence>
<sequence>MAHTDILVIGGGLAALCAAITARRAGATVRLAEAAPRPLRGGNTRHSRNLRIRHDAPGPLFPLTYPAADFLADLHTANAGTGNPQLCHVLVDRSAELPEWLAAQGVVFQTRDIPPSRKTAFLLGGGMAALNALYATAEALGVEILYDHPIPSLLLHTLPASAVIVCCGGHQADLRHGLINRGTPFANGTMLRSLLAQGVAAVGQDGAAHLVAVDARSPNHDGGIVTRVDGMNHGMVVDRAGNRFQDEGSVVGQNRYAVWGRLIAALPDRQATLIVDADGHTTMPLSVFPPLSAPSLPALAALLRLNGDALARSAKDCGRVRQPPFFAYPLRPGITFTCLGVQVDHTTRLILQDGSRCDTLFAAGMIMAPNVLGTGYLAGGGMTIGAVFGRIAGEEAARHVLA</sequence>
<dbReference type="SUPFAM" id="SSF56425">
    <property type="entry name" value="Succinate dehydrogenase/fumarate reductase flavoprotein, catalytic domain"/>
    <property type="match status" value="1"/>
</dbReference>
<evidence type="ECO:0000256" key="1">
    <source>
        <dbReference type="ARBA" id="ARBA00001974"/>
    </source>
</evidence>
<accession>A0A1N7NVM2</accession>
<dbReference type="Gene3D" id="3.90.700.10">
    <property type="entry name" value="Succinate dehydrogenase/fumarate reductase flavoprotein, catalytic domain"/>
    <property type="match status" value="1"/>
</dbReference>